<sequence length="441" mass="47252">MTHVNDATNGAASTDGWRRAGGQRSTAGDDKSNWAGNYTYTGQIVVPGSLDEVRAIVTSGRRVRALGTRHSFNALPDSEVLVHLGGLPSDPVVDDERRTVTVGAATRYGDLARYLHGEGLALHNLGSLPHISVGGATATGTHGSGDANGTLSSAVSALQLVVANGDVVEVDRSTEGFDGMVVGLGAFGIVTRVTLDVRPTFDIRQDAFTGVAWDRLIEDFDAVMGSAYSVSVLTRWASDTIDHMWLKTLVTESTPDLIDATHLGAVAAPTSETVDEQPSNLTSFGVAGPWSEMLPHFRLDSTPSAGEEIQTEYLVPRDRIREALRALRGIGDRIDAALLITELRTVAADDLWLSGASGRDAVGVHFTFVPDADRVNAVVPAIEEILLPLGGRPHWGKHFLATAADLAPLYPRRDEWAALVERYDPSGVFRNRFIEERVLGD</sequence>
<reference evidence="4 5" key="1">
    <citation type="submission" date="2018-12" db="EMBL/GenBank/DDBJ databases">
        <authorList>
            <person name="Li F."/>
        </authorList>
    </citation>
    <scope>NUCLEOTIDE SEQUENCE [LARGE SCALE GENOMIC DNA]</scope>
    <source>
        <strain evidence="4 5">11W25H-1</strain>
    </source>
</reference>
<proteinExistence type="predicted"/>
<dbReference type="PANTHER" id="PTHR43762">
    <property type="entry name" value="L-GULONOLACTONE OXIDASE"/>
    <property type="match status" value="1"/>
</dbReference>
<dbReference type="AlphaFoldDB" id="A0A3S4DG63"/>
<evidence type="ECO:0000313" key="5">
    <source>
        <dbReference type="Proteomes" id="UP000288547"/>
    </source>
</evidence>
<evidence type="ECO:0000256" key="2">
    <source>
        <dbReference type="SAM" id="MobiDB-lite"/>
    </source>
</evidence>
<evidence type="ECO:0000256" key="1">
    <source>
        <dbReference type="ARBA" id="ARBA00023002"/>
    </source>
</evidence>
<dbReference type="Proteomes" id="UP000288547">
    <property type="component" value="Unassembled WGS sequence"/>
</dbReference>
<dbReference type="Gene3D" id="3.30.70.2530">
    <property type="match status" value="1"/>
</dbReference>
<dbReference type="PIRSF" id="PIRSF000136">
    <property type="entry name" value="LGO_GLO"/>
    <property type="match status" value="1"/>
</dbReference>
<dbReference type="InterPro" id="IPR006094">
    <property type="entry name" value="Oxid_FAD_bind_N"/>
</dbReference>
<evidence type="ECO:0000313" key="4">
    <source>
        <dbReference type="EMBL" id="RWZ51018.1"/>
    </source>
</evidence>
<dbReference type="PROSITE" id="PS51387">
    <property type="entry name" value="FAD_PCMH"/>
    <property type="match status" value="1"/>
</dbReference>
<feature type="domain" description="FAD-binding PCMH-type" evidence="3">
    <location>
        <begin position="37"/>
        <end position="200"/>
    </location>
</feature>
<gene>
    <name evidence="4" type="ORF">ELQ90_09475</name>
</gene>
<keyword evidence="5" id="KW-1185">Reference proteome</keyword>
<dbReference type="Pfam" id="PF04030">
    <property type="entry name" value="ALO"/>
    <property type="match status" value="1"/>
</dbReference>
<dbReference type="Gene3D" id="3.30.43.10">
    <property type="entry name" value="Uridine Diphospho-n-acetylenolpyruvylglucosamine Reductase, domain 2"/>
    <property type="match status" value="1"/>
</dbReference>
<dbReference type="Gene3D" id="1.10.45.10">
    <property type="entry name" value="Vanillyl-alcohol Oxidase, Chain A, domain 4"/>
    <property type="match status" value="1"/>
</dbReference>
<dbReference type="InterPro" id="IPR016171">
    <property type="entry name" value="Vanillyl_alc_oxidase_C-sub2"/>
</dbReference>
<name>A0A3S4DG63_9MICO</name>
<dbReference type="InterPro" id="IPR010031">
    <property type="entry name" value="FAD_lactone_oxidase-like"/>
</dbReference>
<organism evidence="4 5">
    <name type="scientific">Labedella phragmitis</name>
    <dbReference type="NCBI Taxonomy" id="2498849"/>
    <lineage>
        <taxon>Bacteria</taxon>
        <taxon>Bacillati</taxon>
        <taxon>Actinomycetota</taxon>
        <taxon>Actinomycetes</taxon>
        <taxon>Micrococcales</taxon>
        <taxon>Microbacteriaceae</taxon>
        <taxon>Labedella</taxon>
    </lineage>
</organism>
<dbReference type="Gene3D" id="3.30.465.10">
    <property type="match status" value="1"/>
</dbReference>
<dbReference type="GO" id="GO:0016020">
    <property type="term" value="C:membrane"/>
    <property type="evidence" value="ECO:0007669"/>
    <property type="project" value="InterPro"/>
</dbReference>
<comment type="caution">
    <text evidence="4">The sequence shown here is derived from an EMBL/GenBank/DDBJ whole genome shotgun (WGS) entry which is preliminary data.</text>
</comment>
<dbReference type="Gene3D" id="3.30.70.2520">
    <property type="match status" value="1"/>
</dbReference>
<feature type="compositionally biased region" description="Polar residues" evidence="2">
    <location>
        <begin position="1"/>
        <end position="12"/>
    </location>
</feature>
<dbReference type="InterPro" id="IPR007173">
    <property type="entry name" value="ALO_C"/>
</dbReference>
<evidence type="ECO:0000259" key="3">
    <source>
        <dbReference type="PROSITE" id="PS51387"/>
    </source>
</evidence>
<dbReference type="GO" id="GO:0080049">
    <property type="term" value="F:L-gulono-1,4-lactone dehydrogenase activity"/>
    <property type="evidence" value="ECO:0007669"/>
    <property type="project" value="TreeGrafter"/>
</dbReference>
<accession>A0A3S4DG63</accession>
<dbReference type="OrthoDB" id="9800184at2"/>
<dbReference type="EMBL" id="RZNB01000003">
    <property type="protein sequence ID" value="RWZ51018.1"/>
    <property type="molecule type" value="Genomic_DNA"/>
</dbReference>
<feature type="region of interest" description="Disordered" evidence="2">
    <location>
        <begin position="1"/>
        <end position="33"/>
    </location>
</feature>
<dbReference type="PANTHER" id="PTHR43762:SF1">
    <property type="entry name" value="D-ARABINONO-1,4-LACTONE OXIDASE"/>
    <property type="match status" value="1"/>
</dbReference>
<dbReference type="Pfam" id="PF01565">
    <property type="entry name" value="FAD_binding_4"/>
    <property type="match status" value="1"/>
</dbReference>
<dbReference type="InterPro" id="IPR016169">
    <property type="entry name" value="FAD-bd_PCMH_sub2"/>
</dbReference>
<dbReference type="GO" id="GO:0003885">
    <property type="term" value="F:D-arabinono-1,4-lactone oxidase activity"/>
    <property type="evidence" value="ECO:0007669"/>
    <property type="project" value="InterPro"/>
</dbReference>
<protein>
    <submittedName>
        <fullName evidence="4">FAD-binding protein</fullName>
    </submittedName>
</protein>
<keyword evidence="1" id="KW-0560">Oxidoreductase</keyword>
<dbReference type="RefSeq" id="WP_128495012.1">
    <property type="nucleotide sequence ID" value="NZ_RZNB01000003.1"/>
</dbReference>
<dbReference type="InterPro" id="IPR016167">
    <property type="entry name" value="FAD-bd_PCMH_sub1"/>
</dbReference>
<dbReference type="InterPro" id="IPR036318">
    <property type="entry name" value="FAD-bd_PCMH-like_sf"/>
</dbReference>
<dbReference type="InterPro" id="IPR016166">
    <property type="entry name" value="FAD-bd_PCMH"/>
</dbReference>
<dbReference type="GO" id="GO:0071949">
    <property type="term" value="F:FAD binding"/>
    <property type="evidence" value="ECO:0007669"/>
    <property type="project" value="InterPro"/>
</dbReference>
<dbReference type="SUPFAM" id="SSF56176">
    <property type="entry name" value="FAD-binding/transporter-associated domain-like"/>
    <property type="match status" value="1"/>
</dbReference>